<evidence type="ECO:0000313" key="3">
    <source>
        <dbReference type="Proteomes" id="UP000193224"/>
    </source>
</evidence>
<feature type="signal peptide" evidence="1">
    <location>
        <begin position="1"/>
        <end position="19"/>
    </location>
</feature>
<dbReference type="OrthoDB" id="8451541at2"/>
<sequence length="159" mass="17206">MKSIALTIAFTLFAGPALALSCLPPNVATSFNEAAASEKQYIVVRGKLVFDESKLPETDLQNQAQTPPHVDIKAQLTGKSLSRAGFNADFDRTITLRAQCFGPWCGRAVSGADYLSFLEKTDDGYLLAVTPCGGYDFIDPTEEMLRKAARCFKGDSCTP</sequence>
<proteinExistence type="predicted"/>
<evidence type="ECO:0000313" key="2">
    <source>
        <dbReference type="EMBL" id="SMC10217.1"/>
    </source>
</evidence>
<feature type="chain" id="PRO_5013118245" description="Lipoprotein" evidence="1">
    <location>
        <begin position="20"/>
        <end position="159"/>
    </location>
</feature>
<dbReference type="AlphaFoldDB" id="A0A1X7BKN4"/>
<evidence type="ECO:0008006" key="4">
    <source>
        <dbReference type="Google" id="ProtNLM"/>
    </source>
</evidence>
<reference evidence="2 3" key="1">
    <citation type="submission" date="2017-03" db="EMBL/GenBank/DDBJ databases">
        <authorList>
            <person name="Afonso C.L."/>
            <person name="Miller P.J."/>
            <person name="Scott M.A."/>
            <person name="Spackman E."/>
            <person name="Goraichik I."/>
            <person name="Dimitrov K.M."/>
            <person name="Suarez D.L."/>
            <person name="Swayne D.E."/>
        </authorList>
    </citation>
    <scope>NUCLEOTIDE SEQUENCE [LARGE SCALE GENOMIC DNA]</scope>
    <source>
        <strain evidence="2 3">CECT 7745</strain>
    </source>
</reference>
<dbReference type="PROSITE" id="PS51257">
    <property type="entry name" value="PROKAR_LIPOPROTEIN"/>
    <property type="match status" value="1"/>
</dbReference>
<name>A0A1X7BKN4_9RHOB</name>
<evidence type="ECO:0000256" key="1">
    <source>
        <dbReference type="SAM" id="SignalP"/>
    </source>
</evidence>
<gene>
    <name evidence="2" type="ORF">ROA7745_00019</name>
</gene>
<dbReference type="EMBL" id="FWXB01000001">
    <property type="protein sequence ID" value="SMC10217.1"/>
    <property type="molecule type" value="Genomic_DNA"/>
</dbReference>
<organism evidence="2 3">
    <name type="scientific">Roseovarius aestuarii</name>
    <dbReference type="NCBI Taxonomy" id="475083"/>
    <lineage>
        <taxon>Bacteria</taxon>
        <taxon>Pseudomonadati</taxon>
        <taxon>Pseudomonadota</taxon>
        <taxon>Alphaproteobacteria</taxon>
        <taxon>Rhodobacterales</taxon>
        <taxon>Roseobacteraceae</taxon>
        <taxon>Roseovarius</taxon>
    </lineage>
</organism>
<keyword evidence="3" id="KW-1185">Reference proteome</keyword>
<dbReference type="Proteomes" id="UP000193224">
    <property type="component" value="Unassembled WGS sequence"/>
</dbReference>
<protein>
    <recommendedName>
        <fullName evidence="4">Lipoprotein</fullName>
    </recommendedName>
</protein>
<keyword evidence="1" id="KW-0732">Signal</keyword>
<dbReference type="RefSeq" id="WP_085798211.1">
    <property type="nucleotide sequence ID" value="NZ_FWXB01000001.1"/>
</dbReference>
<accession>A0A1X7BKN4</accession>